<name>A0A2Z2KPS7_9BACL</name>
<dbReference type="EC" id="2.3.1.82" evidence="2"/>
<keyword evidence="4" id="KW-0808">Transferase</keyword>
<evidence type="ECO:0000313" key="10">
    <source>
        <dbReference type="EMBL" id="ASA25760.1"/>
    </source>
</evidence>
<dbReference type="InterPro" id="IPR050680">
    <property type="entry name" value="YpeA/RimI_acetyltransf"/>
</dbReference>
<dbReference type="PROSITE" id="PS51186">
    <property type="entry name" value="GNAT"/>
    <property type="match status" value="1"/>
</dbReference>
<dbReference type="GO" id="GO:0046677">
    <property type="term" value="P:response to antibiotic"/>
    <property type="evidence" value="ECO:0007669"/>
    <property type="project" value="UniProtKB-KW"/>
</dbReference>
<dbReference type="NCBIfam" id="NF043067">
    <property type="entry name" value="AAC_6p_group_E"/>
    <property type="match status" value="1"/>
</dbReference>
<dbReference type="CDD" id="cd04301">
    <property type="entry name" value="NAT_SF"/>
    <property type="match status" value="1"/>
</dbReference>
<gene>
    <name evidence="10" type="ORF">B9T62_36550</name>
    <name evidence="11" type="ORF">B9T62_36750</name>
</gene>
<evidence type="ECO:0000256" key="7">
    <source>
        <dbReference type="ARBA" id="ARBA00029660"/>
    </source>
</evidence>
<dbReference type="InterPro" id="IPR024170">
    <property type="entry name" value="Aminoglycoside_N6-AcTrfrase"/>
</dbReference>
<dbReference type="AlphaFoldDB" id="A0A2Z2KPS7"/>
<reference evidence="10 12" key="1">
    <citation type="submission" date="2017-06" db="EMBL/GenBank/DDBJ databases">
        <title>Complete genome sequence of Paenibacillus donghaensis KCTC 13049T isolated from East Sea sediment, South Korea.</title>
        <authorList>
            <person name="Jung B.K."/>
            <person name="Hong S.-J."/>
            <person name="Shin J.-H."/>
        </authorList>
    </citation>
    <scope>NUCLEOTIDE SEQUENCE [LARGE SCALE GENOMIC DNA]</scope>
    <source>
        <strain evidence="10 12">KCTC 13049</strain>
    </source>
</reference>
<dbReference type="InterPro" id="IPR000182">
    <property type="entry name" value="GNAT_dom"/>
</dbReference>
<keyword evidence="12" id="KW-1185">Reference proteome</keyword>
<feature type="domain" description="N-acetyltransferase" evidence="9">
    <location>
        <begin position="1"/>
        <end position="156"/>
    </location>
</feature>
<evidence type="ECO:0000256" key="3">
    <source>
        <dbReference type="ARBA" id="ARBA00017677"/>
    </source>
</evidence>
<dbReference type="OrthoDB" id="118633at2"/>
<evidence type="ECO:0000256" key="6">
    <source>
        <dbReference type="ARBA" id="ARBA00023315"/>
    </source>
</evidence>
<evidence type="ECO:0000259" key="9">
    <source>
        <dbReference type="PROSITE" id="PS51186"/>
    </source>
</evidence>
<dbReference type="EMBL" id="CP021780">
    <property type="protein sequence ID" value="ASA25760.1"/>
    <property type="molecule type" value="Genomic_DNA"/>
</dbReference>
<dbReference type="PANTHER" id="PTHR43420">
    <property type="entry name" value="ACETYLTRANSFERASE"/>
    <property type="match status" value="1"/>
</dbReference>
<protein>
    <recommendedName>
        <fullName evidence="3">Aminoglycoside N(6')-acetyltransferase type 1</fullName>
        <ecNumber evidence="2">2.3.1.82</ecNumber>
    </recommendedName>
    <alternativeName>
        <fullName evidence="7">Aminoglycoside resistance protein</fullName>
    </alternativeName>
</protein>
<dbReference type="Pfam" id="PF00583">
    <property type="entry name" value="Acetyltransf_1"/>
    <property type="match status" value="1"/>
</dbReference>
<accession>A0A2Z2KPS7</accession>
<evidence type="ECO:0000256" key="4">
    <source>
        <dbReference type="ARBA" id="ARBA00022679"/>
    </source>
</evidence>
<evidence type="ECO:0000313" key="12">
    <source>
        <dbReference type="Proteomes" id="UP000249890"/>
    </source>
</evidence>
<dbReference type="Gene3D" id="3.40.630.30">
    <property type="match status" value="1"/>
</dbReference>
<proteinExistence type="predicted"/>
<comment type="catalytic activity">
    <reaction evidence="8">
        <text>kanamycin B + acetyl-CoA = N(6')-acetylkanamycin B + CoA + H(+)</text>
        <dbReference type="Rhea" id="RHEA:16449"/>
        <dbReference type="ChEBI" id="CHEBI:15378"/>
        <dbReference type="ChEBI" id="CHEBI:57287"/>
        <dbReference type="ChEBI" id="CHEBI:57288"/>
        <dbReference type="ChEBI" id="CHEBI:58390"/>
        <dbReference type="ChEBI" id="CHEBI:58549"/>
        <dbReference type="EC" id="2.3.1.82"/>
    </reaction>
</comment>
<sequence length="156" mass="17792">MSIVKADASNLKEWVQLSAKLFTDESFDELYKAYADFLITQKEIGFLYRRNNRSVAFINVSIRHDYVNGTDTSPVVFIEALYVLPQYRQQGIARELLSQAEQFAKESGVAQLASDCLLQNTNSELFHKSCGFEEKERVICFVKNVNRGFGLSESDE</sequence>
<dbReference type="SUPFAM" id="SSF55729">
    <property type="entry name" value="Acyl-CoA N-acyltransferases (Nat)"/>
    <property type="match status" value="1"/>
</dbReference>
<dbReference type="InterPro" id="IPR016181">
    <property type="entry name" value="Acyl_CoA_acyltransferase"/>
</dbReference>
<dbReference type="KEGG" id="pdh:B9T62_36750"/>
<evidence type="ECO:0000256" key="2">
    <source>
        <dbReference type="ARBA" id="ARBA00012888"/>
    </source>
</evidence>
<evidence type="ECO:0000256" key="8">
    <source>
        <dbReference type="ARBA" id="ARBA00048923"/>
    </source>
</evidence>
<evidence type="ECO:0000256" key="1">
    <source>
        <dbReference type="ARBA" id="ARBA00011738"/>
    </source>
</evidence>
<dbReference type="RefSeq" id="WP_087919721.1">
    <property type="nucleotide sequence ID" value="NZ_CP021780.1"/>
</dbReference>
<keyword evidence="5" id="KW-0046">Antibiotic resistance</keyword>
<dbReference type="Proteomes" id="UP000249890">
    <property type="component" value="Chromosome"/>
</dbReference>
<dbReference type="KEGG" id="pdh:B9T62_36550"/>
<keyword evidence="6" id="KW-0012">Acyltransferase</keyword>
<comment type="subunit">
    <text evidence="1">Homodimer.</text>
</comment>
<dbReference type="PIRSF" id="PIRSF000452">
    <property type="entry name" value="6-N-acetyltransf"/>
    <property type="match status" value="1"/>
</dbReference>
<organism evidence="10 12">
    <name type="scientific">Paenibacillus donghaensis</name>
    <dbReference type="NCBI Taxonomy" id="414771"/>
    <lineage>
        <taxon>Bacteria</taxon>
        <taxon>Bacillati</taxon>
        <taxon>Bacillota</taxon>
        <taxon>Bacilli</taxon>
        <taxon>Bacillales</taxon>
        <taxon>Paenibacillaceae</taxon>
        <taxon>Paenibacillus</taxon>
    </lineage>
</organism>
<dbReference type="EMBL" id="CP021780">
    <property type="protein sequence ID" value="ASA25794.1"/>
    <property type="molecule type" value="Genomic_DNA"/>
</dbReference>
<evidence type="ECO:0000256" key="5">
    <source>
        <dbReference type="ARBA" id="ARBA00023251"/>
    </source>
</evidence>
<dbReference type="GO" id="GO:0047663">
    <property type="term" value="F:aminoglycoside 6'-N-acetyltransferase activity"/>
    <property type="evidence" value="ECO:0007669"/>
    <property type="project" value="UniProtKB-EC"/>
</dbReference>
<evidence type="ECO:0000313" key="11">
    <source>
        <dbReference type="EMBL" id="ASA25794.1"/>
    </source>
</evidence>
<dbReference type="PANTHER" id="PTHR43420:SF51">
    <property type="entry name" value="PEPTIDYL-LYSINE N-ACETYLTRANSFERASE YIAC"/>
    <property type="match status" value="1"/>
</dbReference>